<dbReference type="Proteomes" id="UP000054691">
    <property type="component" value="Unassembled WGS sequence"/>
</dbReference>
<reference evidence="1 3" key="1">
    <citation type="submission" date="2015-11" db="EMBL/GenBank/DDBJ databases">
        <title>Genomic analysis of 38 Legionella species identifies large and diverse effector repertoires.</title>
        <authorList>
            <person name="Burstein D."/>
            <person name="Amaro F."/>
            <person name="Zusman T."/>
            <person name="Lifshitz Z."/>
            <person name="Cohen O."/>
            <person name="Gilbert J.A."/>
            <person name="Pupko T."/>
            <person name="Shuman H.A."/>
            <person name="Segal G."/>
        </authorList>
    </citation>
    <scope>NUCLEOTIDE SEQUENCE [LARGE SCALE GENOMIC DNA]</scope>
    <source>
        <strain evidence="1 3">Lyon 8420412</strain>
    </source>
</reference>
<dbReference type="InterPro" id="IPR049984">
    <property type="entry name" value="T4SS_Ceg19"/>
</dbReference>
<protein>
    <submittedName>
        <fullName evidence="2">Coiled-coil protein</fullName>
    </submittedName>
</protein>
<dbReference type="AlphaFoldDB" id="A0A378J939"/>
<dbReference type="NCBIfam" id="NF043054">
    <property type="entry name" value="T4SS_Ceg19"/>
    <property type="match status" value="1"/>
</dbReference>
<name>A0A378J939_9GAMM</name>
<sequence length="250" mass="28408">MHKLRELEKEAKELDILLDDALLSNSRERKENALAELKSSELIINANQLRIFIDHEHPIVSLIKLATVILPKKINELQKKALLVQHQLDAEKDVQEDSILDAVEVKDEPLMELTDEAITVEKDITVPKTIEVINPKLEILAKVKEGLKSYIETTESRTSEYYYGMVGTFFNYMGSYVGMSGYTKTQKLDAINKLFKNFETDEVSELDEQDITILTTGYLGNALNPLLENESVGQKLKELLKLESPSNKLQ</sequence>
<evidence type="ECO:0000313" key="3">
    <source>
        <dbReference type="Proteomes" id="UP000054691"/>
    </source>
</evidence>
<organism evidence="2 4">
    <name type="scientific">Legionella gratiana</name>
    <dbReference type="NCBI Taxonomy" id="45066"/>
    <lineage>
        <taxon>Bacteria</taxon>
        <taxon>Pseudomonadati</taxon>
        <taxon>Pseudomonadota</taxon>
        <taxon>Gammaproteobacteria</taxon>
        <taxon>Legionellales</taxon>
        <taxon>Legionellaceae</taxon>
        <taxon>Legionella</taxon>
    </lineage>
</organism>
<reference evidence="2 4" key="2">
    <citation type="submission" date="2018-06" db="EMBL/GenBank/DDBJ databases">
        <authorList>
            <consortium name="Pathogen Informatics"/>
            <person name="Doyle S."/>
        </authorList>
    </citation>
    <scope>NUCLEOTIDE SEQUENCE [LARGE SCALE GENOMIC DNA]</scope>
    <source>
        <strain evidence="2 4">NCTC12388</strain>
    </source>
</reference>
<dbReference type="Proteomes" id="UP000254476">
    <property type="component" value="Unassembled WGS sequence"/>
</dbReference>
<evidence type="ECO:0000313" key="4">
    <source>
        <dbReference type="Proteomes" id="UP000254476"/>
    </source>
</evidence>
<dbReference type="EMBL" id="LNYE01000022">
    <property type="protein sequence ID" value="KTD11191.1"/>
    <property type="molecule type" value="Genomic_DNA"/>
</dbReference>
<dbReference type="EMBL" id="UGOB01000001">
    <property type="protein sequence ID" value="STX44292.1"/>
    <property type="molecule type" value="Genomic_DNA"/>
</dbReference>
<dbReference type="RefSeq" id="WP_058499253.1">
    <property type="nucleotide sequence ID" value="NZ_CAAAHW010000003.1"/>
</dbReference>
<dbReference type="OrthoDB" id="5651498at2"/>
<keyword evidence="3" id="KW-1185">Reference proteome</keyword>
<evidence type="ECO:0000313" key="2">
    <source>
        <dbReference type="EMBL" id="STX44292.1"/>
    </source>
</evidence>
<proteinExistence type="predicted"/>
<gene>
    <name evidence="1" type="ORF">Lgra_2157</name>
    <name evidence="2" type="ORF">NCTC12388_01449</name>
</gene>
<evidence type="ECO:0000313" key="1">
    <source>
        <dbReference type="EMBL" id="KTD11191.1"/>
    </source>
</evidence>
<accession>A0A378J939</accession>